<reference evidence="4 5" key="1">
    <citation type="journal article" date="2016" name="Nat. Commun.">
        <title>Thousands of microbial genomes shed light on interconnected biogeochemical processes in an aquifer system.</title>
        <authorList>
            <person name="Anantharaman K."/>
            <person name="Brown C.T."/>
            <person name="Hug L.A."/>
            <person name="Sharon I."/>
            <person name="Castelle C.J."/>
            <person name="Probst A.J."/>
            <person name="Thomas B.C."/>
            <person name="Singh A."/>
            <person name="Wilkins M.J."/>
            <person name="Karaoz U."/>
            <person name="Brodie E.L."/>
            <person name="Williams K.H."/>
            <person name="Hubbard S.S."/>
            <person name="Banfield J.F."/>
        </authorList>
    </citation>
    <scope>NUCLEOTIDE SEQUENCE [LARGE SCALE GENOMIC DNA]</scope>
</reference>
<evidence type="ECO:0000259" key="3">
    <source>
        <dbReference type="PROSITE" id="PS50110"/>
    </source>
</evidence>
<dbReference type="SUPFAM" id="SSF52172">
    <property type="entry name" value="CheY-like"/>
    <property type="match status" value="1"/>
</dbReference>
<gene>
    <name evidence="4" type="ORF">A3A74_02755</name>
</gene>
<dbReference type="Proteomes" id="UP000179270">
    <property type="component" value="Unassembled WGS sequence"/>
</dbReference>
<dbReference type="STRING" id="1802055.A3A74_02755"/>
<dbReference type="PROSITE" id="PS50110">
    <property type="entry name" value="RESPONSE_REGULATORY"/>
    <property type="match status" value="1"/>
</dbReference>
<dbReference type="InterPro" id="IPR050595">
    <property type="entry name" value="Bact_response_regulator"/>
</dbReference>
<organism evidence="4 5">
    <name type="scientific">Candidatus Roizmanbacteria bacterium RIFCSPLOWO2_01_FULL_35_13</name>
    <dbReference type="NCBI Taxonomy" id="1802055"/>
    <lineage>
        <taxon>Bacteria</taxon>
        <taxon>Candidatus Roizmaniibacteriota</taxon>
    </lineage>
</organism>
<feature type="modified residue" description="4-aspartylphosphate" evidence="2">
    <location>
        <position position="57"/>
    </location>
</feature>
<sequence length="126" mass="14103">MNNMNNKKILLVEDDELLRKLYTDLLKGENFVVETAADGNTAYEKIKQGGFDLVLLDIVLPELSGVEIVKKLIDDKEAKPNKKLIFLTNLETGSEIDKIKELGFTYVVKSSLTPDQFIATVKSLIS</sequence>
<dbReference type="InterPro" id="IPR001789">
    <property type="entry name" value="Sig_transdc_resp-reg_receiver"/>
</dbReference>
<dbReference type="PANTHER" id="PTHR44591">
    <property type="entry name" value="STRESS RESPONSE REGULATOR PROTEIN 1"/>
    <property type="match status" value="1"/>
</dbReference>
<evidence type="ECO:0000256" key="2">
    <source>
        <dbReference type="PROSITE-ProRule" id="PRU00169"/>
    </source>
</evidence>
<evidence type="ECO:0000313" key="5">
    <source>
        <dbReference type="Proteomes" id="UP000179270"/>
    </source>
</evidence>
<accession>A0A1F7I9T2</accession>
<dbReference type="SMART" id="SM00448">
    <property type="entry name" value="REC"/>
    <property type="match status" value="1"/>
</dbReference>
<evidence type="ECO:0000256" key="1">
    <source>
        <dbReference type="ARBA" id="ARBA00022553"/>
    </source>
</evidence>
<dbReference type="GO" id="GO:0000160">
    <property type="term" value="P:phosphorelay signal transduction system"/>
    <property type="evidence" value="ECO:0007669"/>
    <property type="project" value="InterPro"/>
</dbReference>
<dbReference type="InterPro" id="IPR011006">
    <property type="entry name" value="CheY-like_superfamily"/>
</dbReference>
<dbReference type="AlphaFoldDB" id="A0A1F7I9T2"/>
<dbReference type="EMBL" id="MGAF01000037">
    <property type="protein sequence ID" value="OGK40099.1"/>
    <property type="molecule type" value="Genomic_DNA"/>
</dbReference>
<keyword evidence="1 2" id="KW-0597">Phosphoprotein</keyword>
<proteinExistence type="predicted"/>
<dbReference type="PANTHER" id="PTHR44591:SF3">
    <property type="entry name" value="RESPONSE REGULATORY DOMAIN-CONTAINING PROTEIN"/>
    <property type="match status" value="1"/>
</dbReference>
<evidence type="ECO:0000313" key="4">
    <source>
        <dbReference type="EMBL" id="OGK40099.1"/>
    </source>
</evidence>
<name>A0A1F7I9T2_9BACT</name>
<comment type="caution">
    <text evidence="4">The sequence shown here is derived from an EMBL/GenBank/DDBJ whole genome shotgun (WGS) entry which is preliminary data.</text>
</comment>
<dbReference type="Pfam" id="PF00072">
    <property type="entry name" value="Response_reg"/>
    <property type="match status" value="1"/>
</dbReference>
<protein>
    <recommendedName>
        <fullName evidence="3">Response regulatory domain-containing protein</fullName>
    </recommendedName>
</protein>
<feature type="domain" description="Response regulatory" evidence="3">
    <location>
        <begin position="8"/>
        <end position="125"/>
    </location>
</feature>
<dbReference type="Gene3D" id="3.40.50.2300">
    <property type="match status" value="1"/>
</dbReference>